<reference evidence="8 9" key="1">
    <citation type="journal article" date="2019" name="Nat. Plants">
        <title>Stout camphor tree genome fills gaps in understanding of flowering plant genome evolution.</title>
        <authorList>
            <person name="Chaw S.M."/>
            <person name="Liu Y.C."/>
            <person name="Wu Y.W."/>
            <person name="Wang H.Y."/>
            <person name="Lin C.I."/>
            <person name="Wu C.S."/>
            <person name="Ke H.M."/>
            <person name="Chang L.Y."/>
            <person name="Hsu C.Y."/>
            <person name="Yang H.T."/>
            <person name="Sudianto E."/>
            <person name="Hsu M.H."/>
            <person name="Wu K.P."/>
            <person name="Wang L.N."/>
            <person name="Leebens-Mack J.H."/>
            <person name="Tsai I.J."/>
        </authorList>
    </citation>
    <scope>NUCLEOTIDE SEQUENCE [LARGE SCALE GENOMIC DNA]</scope>
    <source>
        <strain evidence="9">cv. Chaw 1501</strain>
        <tissue evidence="8">Young leaves</tissue>
    </source>
</reference>
<organism evidence="8 9">
    <name type="scientific">Cinnamomum micranthum f. kanehirae</name>
    <dbReference type="NCBI Taxonomy" id="337451"/>
    <lineage>
        <taxon>Eukaryota</taxon>
        <taxon>Viridiplantae</taxon>
        <taxon>Streptophyta</taxon>
        <taxon>Embryophyta</taxon>
        <taxon>Tracheophyta</taxon>
        <taxon>Spermatophyta</taxon>
        <taxon>Magnoliopsida</taxon>
        <taxon>Magnoliidae</taxon>
        <taxon>Laurales</taxon>
        <taxon>Lauraceae</taxon>
        <taxon>Cinnamomum</taxon>
    </lineage>
</organism>
<sequence>MGCYSCNSVGSLINLSLLISLLLISSTEVVCLVKGIAISRLLEVAAKVGNEERMFVRSQIGSRPPSCLRRCSSCVPCQVIQVPAVPQVGSGVKGYSSPKATISSRAEDTSNYKPMNWKCKCGDKIFNP</sequence>
<proteinExistence type="inferred from homology"/>
<gene>
    <name evidence="8" type="ORF">CKAN_00229500</name>
</gene>
<comment type="function">
    <text evidence="6">Controls stomatal patterning.</text>
</comment>
<dbReference type="InterPro" id="IPR039455">
    <property type="entry name" value="EPFL"/>
</dbReference>
<evidence type="ECO:0000313" key="8">
    <source>
        <dbReference type="EMBL" id="RWR73985.1"/>
    </source>
</evidence>
<protein>
    <recommendedName>
        <fullName evidence="6">Epidermal patterning factor-like protein</fullName>
    </recommendedName>
</protein>
<evidence type="ECO:0000313" key="9">
    <source>
        <dbReference type="Proteomes" id="UP000283530"/>
    </source>
</evidence>
<accession>A0A3S3M690</accession>
<feature type="transmembrane region" description="Helical" evidence="7">
    <location>
        <begin position="12"/>
        <end position="33"/>
    </location>
</feature>
<comment type="caution">
    <text evidence="8">The sequence shown here is derived from an EMBL/GenBank/DDBJ whole genome shotgun (WGS) entry which is preliminary data.</text>
</comment>
<dbReference type="PANTHER" id="PTHR33109:SF7">
    <property type="entry name" value="EPIDERMAL PATTERNING FACTOR-LIKE PROTEIN 2"/>
    <property type="match status" value="1"/>
</dbReference>
<evidence type="ECO:0000256" key="5">
    <source>
        <dbReference type="ARBA" id="ARBA00023157"/>
    </source>
</evidence>
<evidence type="ECO:0000256" key="2">
    <source>
        <dbReference type="ARBA" id="ARBA00008127"/>
    </source>
</evidence>
<dbReference type="AlphaFoldDB" id="A0A3S3M690"/>
<evidence type="ECO:0000256" key="3">
    <source>
        <dbReference type="ARBA" id="ARBA00022525"/>
    </source>
</evidence>
<dbReference type="GO" id="GO:0005576">
    <property type="term" value="C:extracellular region"/>
    <property type="evidence" value="ECO:0007669"/>
    <property type="project" value="UniProtKB-SubCell"/>
</dbReference>
<evidence type="ECO:0000256" key="1">
    <source>
        <dbReference type="ARBA" id="ARBA00004613"/>
    </source>
</evidence>
<keyword evidence="7" id="KW-0472">Membrane</keyword>
<keyword evidence="7" id="KW-0812">Transmembrane</keyword>
<evidence type="ECO:0000256" key="6">
    <source>
        <dbReference type="RuleBase" id="RU367102"/>
    </source>
</evidence>
<dbReference type="OrthoDB" id="614712at2759"/>
<comment type="similarity">
    <text evidence="2 6">Belongs to the plant cysteine rich small secretory peptide family. Epidermal patterning factor subfamily.</text>
</comment>
<dbReference type="Proteomes" id="UP000283530">
    <property type="component" value="Unassembled WGS sequence"/>
</dbReference>
<keyword evidence="6" id="KW-0217">Developmental protein</keyword>
<keyword evidence="7" id="KW-1133">Transmembrane helix</keyword>
<keyword evidence="3 6" id="KW-0964">Secreted</keyword>
<dbReference type="EMBL" id="QPKB01000001">
    <property type="protein sequence ID" value="RWR73985.1"/>
    <property type="molecule type" value="Genomic_DNA"/>
</dbReference>
<dbReference type="PANTHER" id="PTHR33109">
    <property type="entry name" value="EPIDERMAL PATTERNING FACTOR-LIKE PROTEIN 4"/>
    <property type="match status" value="1"/>
</dbReference>
<evidence type="ECO:0000256" key="7">
    <source>
        <dbReference type="SAM" id="Phobius"/>
    </source>
</evidence>
<keyword evidence="4" id="KW-0732">Signal</keyword>
<name>A0A3S3M690_9MAGN</name>
<evidence type="ECO:0000256" key="4">
    <source>
        <dbReference type="ARBA" id="ARBA00022729"/>
    </source>
</evidence>
<comment type="subcellular location">
    <subcellularLocation>
        <location evidence="1 6">Secreted</location>
    </subcellularLocation>
</comment>
<keyword evidence="5" id="KW-1015">Disulfide bond</keyword>
<dbReference type="Pfam" id="PF17181">
    <property type="entry name" value="EPF"/>
    <property type="match status" value="1"/>
</dbReference>
<dbReference type="GO" id="GO:0010052">
    <property type="term" value="P:guard cell differentiation"/>
    <property type="evidence" value="ECO:0007669"/>
    <property type="project" value="UniProtKB-UniRule"/>
</dbReference>
<keyword evidence="9" id="KW-1185">Reference proteome</keyword>